<dbReference type="PANTHER" id="PTHR30435:SF18">
    <property type="entry name" value="FLAGELLAR BASAL-BODY ROD PROTEIN FLGF"/>
    <property type="match status" value="1"/>
</dbReference>
<dbReference type="InterPro" id="IPR010930">
    <property type="entry name" value="Flg_bb/hook_C_dom"/>
</dbReference>
<organism evidence="10 11">
    <name type="scientific">Thioclava arctica</name>
    <dbReference type="NCBI Taxonomy" id="3238301"/>
    <lineage>
        <taxon>Bacteria</taxon>
        <taxon>Pseudomonadati</taxon>
        <taxon>Pseudomonadota</taxon>
        <taxon>Alphaproteobacteria</taxon>
        <taxon>Rhodobacterales</taxon>
        <taxon>Paracoccaceae</taxon>
        <taxon>Thioclava</taxon>
    </lineage>
</organism>
<name>A0ABV3TPX1_9RHOB</name>
<dbReference type="EMBL" id="JBFRYC010000014">
    <property type="protein sequence ID" value="MEX1663290.1"/>
    <property type="molecule type" value="Genomic_DNA"/>
</dbReference>
<evidence type="ECO:0000259" key="8">
    <source>
        <dbReference type="Pfam" id="PF06429"/>
    </source>
</evidence>
<comment type="subcellular location">
    <subcellularLocation>
        <location evidence="1 6">Bacterial flagellum basal body</location>
    </subcellularLocation>
</comment>
<evidence type="ECO:0000256" key="2">
    <source>
        <dbReference type="ARBA" id="ARBA00009677"/>
    </source>
</evidence>
<dbReference type="InterPro" id="IPR053967">
    <property type="entry name" value="LlgE_F_G-like_D1"/>
</dbReference>
<feature type="domain" description="Flagellar basal body rod protein N-terminal" evidence="7">
    <location>
        <begin position="6"/>
        <end position="35"/>
    </location>
</feature>
<dbReference type="NCBIfam" id="TIGR03506">
    <property type="entry name" value="FlgEFG_subfam"/>
    <property type="match status" value="1"/>
</dbReference>
<evidence type="ECO:0000313" key="10">
    <source>
        <dbReference type="EMBL" id="MEX1663290.1"/>
    </source>
</evidence>
<dbReference type="PANTHER" id="PTHR30435">
    <property type="entry name" value="FLAGELLAR PROTEIN"/>
    <property type="match status" value="1"/>
</dbReference>
<evidence type="ECO:0000256" key="5">
    <source>
        <dbReference type="ARBA" id="ARBA00040228"/>
    </source>
</evidence>
<feature type="domain" description="Flagellar basal-body/hook protein C-terminal" evidence="8">
    <location>
        <begin position="199"/>
        <end position="237"/>
    </location>
</feature>
<dbReference type="InterPro" id="IPR020013">
    <property type="entry name" value="Flagellar_FlgE/F/G"/>
</dbReference>
<keyword evidence="10" id="KW-0969">Cilium</keyword>
<evidence type="ECO:0000256" key="6">
    <source>
        <dbReference type="RuleBase" id="RU362116"/>
    </source>
</evidence>
<keyword evidence="3 6" id="KW-0975">Bacterial flagellum</keyword>
<sequence length="247" mass="25241">MALSGLYTSMAGLETSSERLETVAQNLANANTQGYAAQQTEAMALPYAGDAPLPGADVIALGENADTSDGPLEETGAPLDVAVQGGWLVVQTPDGGQALTRNGHLLQNAANLLTTASGEPVLSPSGRPISLPQLRDLTIAHDGTISGIPAGAPGAQAQNFGKLMLAETPTGGRLTPLGNSLYGLPEGTAAQPSASASVQQGALEGSNVDSVKTMMQLISVSRTYQLETQVMGKSAQTQTELDQILMT</sequence>
<keyword evidence="10" id="KW-0282">Flagellum</keyword>
<evidence type="ECO:0000256" key="3">
    <source>
        <dbReference type="ARBA" id="ARBA00023143"/>
    </source>
</evidence>
<evidence type="ECO:0000259" key="7">
    <source>
        <dbReference type="Pfam" id="PF00460"/>
    </source>
</evidence>
<dbReference type="RefSeq" id="WP_295529813.1">
    <property type="nucleotide sequence ID" value="NZ_JBFRYC010000014.1"/>
</dbReference>
<protein>
    <recommendedName>
        <fullName evidence="5 6">Flagellar basal-body rod protein FlgF</fullName>
    </recommendedName>
</protein>
<dbReference type="InterPro" id="IPR001444">
    <property type="entry name" value="Flag_bb_rod_N"/>
</dbReference>
<feature type="domain" description="Flagellar hook protein FlgE/F/G-like D1" evidence="9">
    <location>
        <begin position="86"/>
        <end position="146"/>
    </location>
</feature>
<dbReference type="SUPFAM" id="SSF117143">
    <property type="entry name" value="Flagellar hook protein flgE"/>
    <property type="match status" value="1"/>
</dbReference>
<keyword evidence="10" id="KW-0966">Cell projection</keyword>
<proteinExistence type="inferred from homology"/>
<dbReference type="Pfam" id="PF22692">
    <property type="entry name" value="LlgE_F_G_D1"/>
    <property type="match status" value="1"/>
</dbReference>
<reference evidence="10 11" key="1">
    <citation type="journal article" date="2011" name="Int. J. Syst. Evol. Microbiol.">
        <title>Zhongshania antarctica gen. nov., sp. nov. and Zhongshania guokunii sp. nov., gammaproteobacteria respectively isolated from coastal attached (fast) ice and surface seawater of the Antarctic.</title>
        <authorList>
            <person name="Li H.J."/>
            <person name="Zhang X.Y."/>
            <person name="Chen C.X."/>
            <person name="Zhang Y.J."/>
            <person name="Gao Z.M."/>
            <person name="Yu Y."/>
            <person name="Chen X.L."/>
            <person name="Chen B."/>
            <person name="Zhang Y.Z."/>
        </authorList>
    </citation>
    <scope>NUCLEOTIDE SEQUENCE [LARGE SCALE GENOMIC DNA]</scope>
    <source>
        <strain evidence="10 11">15-R06ZXC-3</strain>
    </source>
</reference>
<accession>A0ABV3TPX1</accession>
<gene>
    <name evidence="10" type="ORF">AB4874_16880</name>
</gene>
<dbReference type="Proteomes" id="UP001557465">
    <property type="component" value="Unassembled WGS sequence"/>
</dbReference>
<comment type="subunit">
    <text evidence="4 6">The basal body constitutes a major portion of the flagellar organelle and consists of five rings (E,L,P,S, and M) mounted on a central rod. The rod consists of about 26 subunits of FlgG in the distal portion, and FlgB, FlgC and FlgF are thought to build up the proximal portion of the rod with about 6 subunits each.</text>
</comment>
<evidence type="ECO:0000256" key="1">
    <source>
        <dbReference type="ARBA" id="ARBA00004117"/>
    </source>
</evidence>
<evidence type="ECO:0000313" key="11">
    <source>
        <dbReference type="Proteomes" id="UP001557465"/>
    </source>
</evidence>
<dbReference type="InterPro" id="IPR037925">
    <property type="entry name" value="FlgE/F/G-like"/>
</dbReference>
<comment type="similarity">
    <text evidence="2 6">Belongs to the flagella basal body rod proteins family.</text>
</comment>
<comment type="caution">
    <text evidence="10">The sequence shown here is derived from an EMBL/GenBank/DDBJ whole genome shotgun (WGS) entry which is preliminary data.</text>
</comment>
<evidence type="ECO:0000259" key="9">
    <source>
        <dbReference type="Pfam" id="PF22692"/>
    </source>
</evidence>
<keyword evidence="11" id="KW-1185">Reference proteome</keyword>
<evidence type="ECO:0000256" key="4">
    <source>
        <dbReference type="ARBA" id="ARBA00038560"/>
    </source>
</evidence>
<dbReference type="Pfam" id="PF00460">
    <property type="entry name" value="Flg_bb_rod"/>
    <property type="match status" value="1"/>
</dbReference>
<dbReference type="Pfam" id="PF06429">
    <property type="entry name" value="Flg_bbr_C"/>
    <property type="match status" value="1"/>
</dbReference>